<dbReference type="GO" id="GO:0005524">
    <property type="term" value="F:ATP binding"/>
    <property type="evidence" value="ECO:0007669"/>
    <property type="project" value="UniProtKB-KW"/>
</dbReference>
<feature type="domain" description="Glutamine amidotransferase" evidence="13">
    <location>
        <begin position="312"/>
        <end position="546"/>
    </location>
</feature>
<feature type="active site" evidence="11">
    <location>
        <position position="527"/>
    </location>
</feature>
<feature type="compositionally biased region" description="Basic and acidic residues" evidence="12">
    <location>
        <begin position="571"/>
        <end position="592"/>
    </location>
</feature>
<evidence type="ECO:0000256" key="3">
    <source>
        <dbReference type="ARBA" id="ARBA00022598"/>
    </source>
</evidence>
<comment type="activity regulation">
    <text evidence="11">Allosterically activated by GTP, when glutamine is the substrate; GTP has no effect on the reaction when ammonia is the substrate. The allosteric effector GTP functions by stabilizing the protein conformation that binds the tetrahedral intermediate(s) formed during glutamine hydrolysis. Inhibited by the product CTP, via allosteric rather than competitive inhibition.</text>
</comment>
<dbReference type="GO" id="GO:0005829">
    <property type="term" value="C:cytosol"/>
    <property type="evidence" value="ECO:0007669"/>
    <property type="project" value="TreeGrafter"/>
</dbReference>
<comment type="subunit">
    <text evidence="11">Homotetramer.</text>
</comment>
<dbReference type="GO" id="GO:0046872">
    <property type="term" value="F:metal ion binding"/>
    <property type="evidence" value="ECO:0007669"/>
    <property type="project" value="UniProtKB-KW"/>
</dbReference>
<comment type="catalytic activity">
    <reaction evidence="11">
        <text>UTP + NH4(+) + ATP = CTP + ADP + phosphate + 2 H(+)</text>
        <dbReference type="Rhea" id="RHEA:16597"/>
        <dbReference type="ChEBI" id="CHEBI:15378"/>
        <dbReference type="ChEBI" id="CHEBI:28938"/>
        <dbReference type="ChEBI" id="CHEBI:30616"/>
        <dbReference type="ChEBI" id="CHEBI:37563"/>
        <dbReference type="ChEBI" id="CHEBI:43474"/>
        <dbReference type="ChEBI" id="CHEBI:46398"/>
        <dbReference type="ChEBI" id="CHEBI:456216"/>
    </reaction>
</comment>
<reference evidence="15 16" key="1">
    <citation type="submission" date="2016-11" db="EMBL/GenBank/DDBJ databases">
        <authorList>
            <person name="Jaros S."/>
            <person name="Januszkiewicz K."/>
            <person name="Wedrychowicz H."/>
        </authorList>
    </citation>
    <scope>NUCLEOTIDE SEQUENCE [LARGE SCALE GENOMIC DNA]</scope>
    <source>
        <strain evidence="15 16">DSM 44523</strain>
    </source>
</reference>
<keyword evidence="8 11" id="KW-0315">Glutamine amidotransferase</keyword>
<evidence type="ECO:0000256" key="12">
    <source>
        <dbReference type="SAM" id="MobiDB-lite"/>
    </source>
</evidence>
<feature type="binding site" evidence="11">
    <location>
        <position position="234"/>
    </location>
    <ligand>
        <name>UTP</name>
        <dbReference type="ChEBI" id="CHEBI:46398"/>
    </ligand>
</feature>
<dbReference type="GO" id="GO:0019856">
    <property type="term" value="P:pyrimidine nucleobase biosynthetic process"/>
    <property type="evidence" value="ECO:0007669"/>
    <property type="project" value="TreeGrafter"/>
</dbReference>
<evidence type="ECO:0000313" key="16">
    <source>
        <dbReference type="Proteomes" id="UP000184501"/>
    </source>
</evidence>
<dbReference type="InterPro" id="IPR004468">
    <property type="entry name" value="CTP_synthase"/>
</dbReference>
<keyword evidence="9 11" id="KW-0665">Pyrimidine biosynthesis</keyword>
<accession>A0A1M5LI32</accession>
<comment type="catalytic activity">
    <reaction evidence="10 11">
        <text>UTP + L-glutamine + ATP + H2O = CTP + L-glutamate + ADP + phosphate + 2 H(+)</text>
        <dbReference type="Rhea" id="RHEA:26426"/>
        <dbReference type="ChEBI" id="CHEBI:15377"/>
        <dbReference type="ChEBI" id="CHEBI:15378"/>
        <dbReference type="ChEBI" id="CHEBI:29985"/>
        <dbReference type="ChEBI" id="CHEBI:30616"/>
        <dbReference type="ChEBI" id="CHEBI:37563"/>
        <dbReference type="ChEBI" id="CHEBI:43474"/>
        <dbReference type="ChEBI" id="CHEBI:46398"/>
        <dbReference type="ChEBI" id="CHEBI:58359"/>
        <dbReference type="ChEBI" id="CHEBI:456216"/>
        <dbReference type="EC" id="6.3.4.2"/>
    </reaction>
</comment>
<feature type="domain" description="CTP synthase N-terminal" evidence="14">
    <location>
        <begin position="9"/>
        <end position="277"/>
    </location>
</feature>
<dbReference type="InterPro" id="IPR017456">
    <property type="entry name" value="CTP_synthase_N"/>
</dbReference>
<dbReference type="FunFam" id="3.40.50.880:FF:000002">
    <property type="entry name" value="CTP synthase"/>
    <property type="match status" value="1"/>
</dbReference>
<keyword evidence="4 11" id="KW-0479">Metal-binding</keyword>
<dbReference type="UniPathway" id="UPA00159">
    <property type="reaction ID" value="UER00277"/>
</dbReference>
<dbReference type="InterPro" id="IPR033828">
    <property type="entry name" value="GATase1_CTP_Synthase"/>
</dbReference>
<keyword evidence="6 11" id="KW-0067">ATP-binding</keyword>
<evidence type="ECO:0000256" key="10">
    <source>
        <dbReference type="ARBA" id="ARBA00047781"/>
    </source>
</evidence>
<evidence type="ECO:0000256" key="8">
    <source>
        <dbReference type="ARBA" id="ARBA00022962"/>
    </source>
</evidence>
<feature type="region of interest" description="Amidoligase domain" evidence="11">
    <location>
        <begin position="1"/>
        <end position="277"/>
    </location>
</feature>
<dbReference type="AlphaFoldDB" id="A0A1M5LI32"/>
<feature type="binding site" evidence="11">
    <location>
        <position position="252"/>
    </location>
    <ligand>
        <name>ATP</name>
        <dbReference type="ChEBI" id="CHEBI:30616"/>
    </ligand>
</feature>
<dbReference type="GO" id="GO:0042802">
    <property type="term" value="F:identical protein binding"/>
    <property type="evidence" value="ECO:0007669"/>
    <property type="project" value="TreeGrafter"/>
</dbReference>
<dbReference type="EMBL" id="FQVN01000011">
    <property type="protein sequence ID" value="SHG64570.1"/>
    <property type="molecule type" value="Genomic_DNA"/>
</dbReference>
<evidence type="ECO:0000256" key="11">
    <source>
        <dbReference type="HAMAP-Rule" id="MF_01227"/>
    </source>
</evidence>
<comment type="similarity">
    <text evidence="2 11">Belongs to the CTP synthase family.</text>
</comment>
<feature type="binding site" evidence="11">
    <location>
        <begin position="198"/>
        <end position="203"/>
    </location>
    <ligand>
        <name>CTP</name>
        <dbReference type="ChEBI" id="CHEBI:37563"/>
        <note>allosteric inhibitor</note>
    </ligand>
</feature>
<dbReference type="NCBIfam" id="TIGR00337">
    <property type="entry name" value="PyrG"/>
    <property type="match status" value="1"/>
</dbReference>
<keyword evidence="16" id="KW-1185">Reference proteome</keyword>
<evidence type="ECO:0000259" key="13">
    <source>
        <dbReference type="Pfam" id="PF00117"/>
    </source>
</evidence>
<comment type="pathway">
    <text evidence="1 11">Pyrimidine metabolism; CTP biosynthesis via de novo pathway; CTP from UDP: step 2/2.</text>
</comment>
<feature type="binding site" evidence="11">
    <location>
        <begin position="20"/>
        <end position="25"/>
    </location>
    <ligand>
        <name>ATP</name>
        <dbReference type="ChEBI" id="CHEBI:30616"/>
    </ligand>
</feature>
<dbReference type="Gene3D" id="3.40.50.880">
    <property type="match status" value="1"/>
</dbReference>
<gene>
    <name evidence="11" type="primary">pyrG</name>
    <name evidence="15" type="ORF">SAMN05444320_111119</name>
</gene>
<dbReference type="STRING" id="2017.SAMN05444320_111119"/>
<evidence type="ECO:0000256" key="4">
    <source>
        <dbReference type="ARBA" id="ARBA00022723"/>
    </source>
</evidence>
<dbReference type="InterPro" id="IPR029062">
    <property type="entry name" value="Class_I_gatase-like"/>
</dbReference>
<evidence type="ECO:0000259" key="14">
    <source>
        <dbReference type="Pfam" id="PF06418"/>
    </source>
</evidence>
<dbReference type="SUPFAM" id="SSF52317">
    <property type="entry name" value="Class I glutamine amidotransferase-like"/>
    <property type="match status" value="1"/>
</dbReference>
<comment type="caution">
    <text evidence="11">Lacks conserved residue(s) required for the propagation of feature annotation.</text>
</comment>
<dbReference type="GO" id="GO:0044210">
    <property type="term" value="P:'de novo' CTP biosynthetic process"/>
    <property type="evidence" value="ECO:0007669"/>
    <property type="project" value="UniProtKB-UniRule"/>
</dbReference>
<feature type="binding site" evidence="11">
    <location>
        <position position="19"/>
    </location>
    <ligand>
        <name>CTP</name>
        <dbReference type="ChEBI" id="CHEBI:37563"/>
        <note>allosteric inhibitor</note>
    </ligand>
</feature>
<feature type="binding site" evidence="11">
    <location>
        <position position="365"/>
    </location>
    <ligand>
        <name>L-glutamine</name>
        <dbReference type="ChEBI" id="CHEBI:58359"/>
    </ligand>
</feature>
<feature type="active site" description="Nucleophile; for glutamine hydrolysis" evidence="11">
    <location>
        <position position="392"/>
    </location>
</feature>
<dbReference type="InterPro" id="IPR017926">
    <property type="entry name" value="GATASE"/>
</dbReference>
<dbReference type="NCBIfam" id="NF003792">
    <property type="entry name" value="PRK05380.1"/>
    <property type="match status" value="1"/>
</dbReference>
<sequence>MALQSRTTKHVFVTGGVASSLGKGLTASSLGELLTSRGLRVTMQKLDPYLNVDPGTMNPFQHGEVFVTEDGAETDLDIGHYERFLDRDLGGNANVTTGQIYSAVIAKERRGEYLGDTVQVIPHITDEIKSRITAMGEPGEDGRAPDVVITEVGGTVGDIESLPFLEAARQVRHDVGRDNCFFLHVSLVPYLAPSGELKTKPTQHSVAALRNIGIQPDAIVCRSDRDIPEGLKRKIALMCDVDIDGVVAAPDAPSIYDIPRVLHSEGLDAYVVRRLGLPFRDVDWAVWGDLLDRVHNPSETVRIAMVGKYVDLPDAYLSVSEALRAGGFAHRAKVEIRWVPSDECSTPAAAAHALADVDGVLVPGGFGVRGIEGKIGALTHARTRGIPALGLCLGLQCMVIEAARNLAGLDGANSAEFDEGDTRTEHPVISTMADQADVVAGERDMGGTMRLGAYPAKLLPGSLVAEAYGTTEVSERHRHRYEVNNAYREGLGKAGVVFSGTSPDGHLVEFVELSRDVHPFYVGTQAHPELKSRPTRPHPLFAAFAKAALDYRAADRLPVELPEGPSGGNAKADKAADKGAADKGRGRQRNAEKASAGAGA</sequence>
<dbReference type="Proteomes" id="UP000184501">
    <property type="component" value="Unassembled WGS sequence"/>
</dbReference>
<feature type="binding site" evidence="11">
    <location>
        <position position="77"/>
    </location>
    <ligand>
        <name>ATP</name>
        <dbReference type="ChEBI" id="CHEBI:30616"/>
    </ligand>
</feature>
<dbReference type="CDD" id="cd01746">
    <property type="entry name" value="GATase1_CTP_Synthase"/>
    <property type="match status" value="1"/>
</dbReference>
<proteinExistence type="inferred from homology"/>
<evidence type="ECO:0000256" key="9">
    <source>
        <dbReference type="ARBA" id="ARBA00022975"/>
    </source>
</evidence>
<dbReference type="FunFam" id="3.40.50.300:FF:000009">
    <property type="entry name" value="CTP synthase"/>
    <property type="match status" value="1"/>
</dbReference>
<comment type="catalytic activity">
    <reaction evidence="11">
        <text>L-glutamine + H2O = L-glutamate + NH4(+)</text>
        <dbReference type="Rhea" id="RHEA:15889"/>
        <dbReference type="ChEBI" id="CHEBI:15377"/>
        <dbReference type="ChEBI" id="CHEBI:28938"/>
        <dbReference type="ChEBI" id="CHEBI:29985"/>
        <dbReference type="ChEBI" id="CHEBI:58359"/>
    </reaction>
</comment>
<feature type="binding site" evidence="11">
    <location>
        <begin position="198"/>
        <end position="203"/>
    </location>
    <ligand>
        <name>UTP</name>
        <dbReference type="ChEBI" id="CHEBI:46398"/>
    </ligand>
</feature>
<dbReference type="RefSeq" id="WP_083960216.1">
    <property type="nucleotide sequence ID" value="NZ_FQVN01000011.1"/>
</dbReference>
<dbReference type="Gene3D" id="3.40.50.300">
    <property type="entry name" value="P-loop containing nucleotide triphosphate hydrolases"/>
    <property type="match status" value="1"/>
</dbReference>
<evidence type="ECO:0000256" key="1">
    <source>
        <dbReference type="ARBA" id="ARBA00005171"/>
    </source>
</evidence>
<evidence type="ECO:0000256" key="7">
    <source>
        <dbReference type="ARBA" id="ARBA00022842"/>
    </source>
</evidence>
<feature type="binding site" evidence="11">
    <location>
        <position position="480"/>
    </location>
    <ligand>
        <name>L-glutamine</name>
        <dbReference type="ChEBI" id="CHEBI:58359"/>
    </ligand>
</feature>
<evidence type="ECO:0000256" key="6">
    <source>
        <dbReference type="ARBA" id="ARBA00022840"/>
    </source>
</evidence>
<feature type="binding site" evidence="11">
    <location>
        <position position="19"/>
    </location>
    <ligand>
        <name>UTP</name>
        <dbReference type="ChEBI" id="CHEBI:46398"/>
    </ligand>
</feature>
<evidence type="ECO:0000313" key="15">
    <source>
        <dbReference type="EMBL" id="SHG64570.1"/>
    </source>
</evidence>
<keyword evidence="5 11" id="KW-0547">Nucleotide-binding</keyword>
<dbReference type="PANTHER" id="PTHR11550:SF0">
    <property type="entry name" value="CTP SYNTHASE-RELATED"/>
    <property type="match status" value="1"/>
</dbReference>
<dbReference type="CDD" id="cd03113">
    <property type="entry name" value="CTPS_N"/>
    <property type="match status" value="1"/>
</dbReference>
<dbReference type="InterPro" id="IPR027417">
    <property type="entry name" value="P-loop_NTPase"/>
</dbReference>
<comment type="function">
    <text evidence="11">Catalyzes the ATP-dependent amination of UTP to CTP with either L-glutamine or ammonia as the source of nitrogen. Regulates intracellular CTP levels through interactions with the four ribonucleotide triphosphates.</text>
</comment>
<dbReference type="Pfam" id="PF00117">
    <property type="entry name" value="GATase"/>
    <property type="match status" value="1"/>
</dbReference>
<dbReference type="Pfam" id="PF06418">
    <property type="entry name" value="CTP_synth_N"/>
    <property type="match status" value="1"/>
</dbReference>
<dbReference type="GO" id="GO:0097268">
    <property type="term" value="C:cytoophidium"/>
    <property type="evidence" value="ECO:0007669"/>
    <property type="project" value="UniProtKB-ARBA"/>
</dbReference>
<dbReference type="SUPFAM" id="SSF52540">
    <property type="entry name" value="P-loop containing nucleoside triphosphate hydrolases"/>
    <property type="match status" value="1"/>
</dbReference>
<keyword evidence="7 11" id="KW-0460">Magnesium</keyword>
<evidence type="ECO:0000256" key="5">
    <source>
        <dbReference type="ARBA" id="ARBA00022741"/>
    </source>
</evidence>
<feature type="binding site" evidence="11">
    <location>
        <begin position="393"/>
        <end position="396"/>
    </location>
    <ligand>
        <name>L-glutamine</name>
        <dbReference type="ChEBI" id="CHEBI:58359"/>
    </ligand>
</feature>
<organism evidence="15 16">
    <name type="scientific">Streptoalloteichus hindustanus</name>
    <dbReference type="NCBI Taxonomy" id="2017"/>
    <lineage>
        <taxon>Bacteria</taxon>
        <taxon>Bacillati</taxon>
        <taxon>Actinomycetota</taxon>
        <taxon>Actinomycetes</taxon>
        <taxon>Pseudonocardiales</taxon>
        <taxon>Pseudonocardiaceae</taxon>
        <taxon>Streptoalloteichus</taxon>
    </lineage>
</organism>
<dbReference type="OrthoDB" id="9801107at2"/>
<feature type="active site" evidence="11">
    <location>
        <position position="529"/>
    </location>
</feature>
<feature type="binding site" evidence="11">
    <location>
        <position position="416"/>
    </location>
    <ligand>
        <name>L-glutamine</name>
        <dbReference type="ChEBI" id="CHEBI:58359"/>
    </ligand>
</feature>
<dbReference type="PANTHER" id="PTHR11550">
    <property type="entry name" value="CTP SYNTHASE"/>
    <property type="match status" value="1"/>
</dbReference>
<protein>
    <recommendedName>
        <fullName evidence="11">CTP synthase</fullName>
        <ecNumber evidence="11">6.3.4.2</ecNumber>
    </recommendedName>
    <alternativeName>
        <fullName evidence="11">Cytidine 5'-triphosphate synthase</fullName>
    </alternativeName>
    <alternativeName>
        <fullName evidence="11">Cytidine triphosphate synthetase</fullName>
        <shortName evidence="11">CTP synthetase</shortName>
        <shortName evidence="11">CTPS</shortName>
    </alternativeName>
    <alternativeName>
        <fullName evidence="11">UTP--ammonia ligase</fullName>
    </alternativeName>
</protein>
<comment type="miscellaneous">
    <text evidence="11">CTPSs have evolved a hybrid strategy for distinguishing between UTP and CTP. The overlapping regions of the product feedback inhibitory and substrate sites recognize a common feature in both compounds, the triphosphate moiety. To differentiate isosteric substrate and product pyrimidine rings, an additional pocket far from the expected kinase/ligase catalytic site, specifically recognizes the cytosine and ribose portions of the product inhibitor.</text>
</comment>
<feature type="binding site" evidence="11">
    <location>
        <begin position="158"/>
        <end position="160"/>
    </location>
    <ligand>
        <name>CTP</name>
        <dbReference type="ChEBI" id="CHEBI:37563"/>
        <note>allosteric inhibitor</note>
    </ligand>
</feature>
<evidence type="ECO:0000256" key="2">
    <source>
        <dbReference type="ARBA" id="ARBA00007533"/>
    </source>
</evidence>
<feature type="region of interest" description="Disordered" evidence="12">
    <location>
        <begin position="558"/>
        <end position="600"/>
    </location>
</feature>
<name>A0A1M5LI32_STRHI</name>
<feature type="binding site" evidence="11">
    <location>
        <position position="77"/>
    </location>
    <ligand>
        <name>Mg(2+)</name>
        <dbReference type="ChEBI" id="CHEBI:18420"/>
    </ligand>
</feature>
<dbReference type="HAMAP" id="MF_01227">
    <property type="entry name" value="PyrG"/>
    <property type="match status" value="1"/>
</dbReference>
<feature type="binding site" evidence="11">
    <location>
        <position position="151"/>
    </location>
    <ligand>
        <name>Mg(2+)</name>
        <dbReference type="ChEBI" id="CHEBI:18420"/>
    </ligand>
</feature>
<dbReference type="GO" id="GO:0004359">
    <property type="term" value="F:glutaminase activity"/>
    <property type="evidence" value="ECO:0007669"/>
    <property type="project" value="RHEA"/>
</dbReference>
<feature type="binding site" evidence="11">
    <location>
        <position position="234"/>
    </location>
    <ligand>
        <name>CTP</name>
        <dbReference type="ChEBI" id="CHEBI:37563"/>
        <note>allosteric inhibitor</note>
    </ligand>
</feature>
<dbReference type="GO" id="GO:0003883">
    <property type="term" value="F:CTP synthase activity"/>
    <property type="evidence" value="ECO:0007669"/>
    <property type="project" value="UniProtKB-UniRule"/>
</dbReference>
<dbReference type="EC" id="6.3.4.2" evidence="11"/>
<dbReference type="PROSITE" id="PS51273">
    <property type="entry name" value="GATASE_TYPE_1"/>
    <property type="match status" value="1"/>
</dbReference>
<keyword evidence="3 11" id="KW-0436">Ligase</keyword>